<evidence type="ECO:0000256" key="6">
    <source>
        <dbReference type="ARBA" id="ARBA00023125"/>
    </source>
</evidence>
<reference evidence="12" key="1">
    <citation type="journal article" date="2021" name="Proc. Natl. Acad. Sci. U.S.A.">
        <title>A Catalog of Tens of Thousands of Viruses from Human Metagenomes Reveals Hidden Associations with Chronic Diseases.</title>
        <authorList>
            <person name="Tisza M.J."/>
            <person name="Buck C.B."/>
        </authorList>
    </citation>
    <scope>NUCLEOTIDE SEQUENCE</scope>
    <source>
        <strain evidence="12">CtlQ13</strain>
    </source>
</reference>
<dbReference type="SUPFAM" id="SSF56349">
    <property type="entry name" value="DNA breaking-rejoining enzymes"/>
    <property type="match status" value="1"/>
</dbReference>
<dbReference type="EMBL" id="BK015619">
    <property type="protein sequence ID" value="DAE16251.1"/>
    <property type="molecule type" value="Genomic_DNA"/>
</dbReference>
<dbReference type="GO" id="GO:0016787">
    <property type="term" value="F:hydrolase activity"/>
    <property type="evidence" value="ECO:0007669"/>
    <property type="project" value="UniProtKB-KW"/>
</dbReference>
<evidence type="ECO:0000256" key="5">
    <source>
        <dbReference type="ARBA" id="ARBA00022908"/>
    </source>
</evidence>
<dbReference type="PANTHER" id="PTHR30349">
    <property type="entry name" value="PHAGE INTEGRASE-RELATED"/>
    <property type="match status" value="1"/>
</dbReference>
<keyword evidence="4" id="KW-0378">Hydrolase</keyword>
<evidence type="ECO:0000256" key="2">
    <source>
        <dbReference type="ARBA" id="ARBA00016082"/>
    </source>
</evidence>
<dbReference type="InterPro" id="IPR010998">
    <property type="entry name" value="Integrase_recombinase_N"/>
</dbReference>
<dbReference type="InterPro" id="IPR011010">
    <property type="entry name" value="DNA_brk_join_enz"/>
</dbReference>
<evidence type="ECO:0000256" key="1">
    <source>
        <dbReference type="ARBA" id="ARBA00008857"/>
    </source>
</evidence>
<sequence length="391" mass="44148">MNRSIKVRLNSNGIWCCRLYLGRNLNGKIIQPYASFPAAKTQKEAEELANMWASHITSDGKVKSTQLTDLLLEYVSIKRRNGASPNTTRQHEGFIRNHINKRLGKEDVRSVTSSLLTSFEQDLLKKGLSRNSVINLHQFLRGAYNYFVSAGICDYNPLINVAKPSREVHEAVSIEEWGFAGISTLINSRITTAIQENEFNSRVVCAFAAWLSLVTGMRCGEVCAVRYSDVNMLYKHIHVSGTVIEESYRKPYRRESTKGKRSRNIAITDSDISFISDYMKLQKAHIPFVESSTPLISLDGSYMRPTSVSRSFTRMRRTLQLPQGITFHSLRHTHASWCLASGVDLKTLSERLGHADPATTLRIYSHLLPGRDRGAAEAFGDALRTIEQREF</sequence>
<evidence type="ECO:0000259" key="10">
    <source>
        <dbReference type="PROSITE" id="PS51898"/>
    </source>
</evidence>
<protein>
    <recommendedName>
        <fullName evidence="2">Integrase</fullName>
    </recommendedName>
</protein>
<evidence type="ECO:0000256" key="7">
    <source>
        <dbReference type="ARBA" id="ARBA00023172"/>
    </source>
</evidence>
<evidence type="ECO:0000259" key="11">
    <source>
        <dbReference type="PROSITE" id="PS51900"/>
    </source>
</evidence>
<organism evidence="12">
    <name type="scientific">Siphoviridae sp. ctlQ13</name>
    <dbReference type="NCBI Taxonomy" id="2825648"/>
    <lineage>
        <taxon>Viruses</taxon>
        <taxon>Duplodnaviria</taxon>
        <taxon>Heunggongvirae</taxon>
        <taxon>Uroviricota</taxon>
        <taxon>Caudoviricetes</taxon>
    </lineage>
</organism>
<name>A0A8S5QBN7_9CAUD</name>
<evidence type="ECO:0000256" key="4">
    <source>
        <dbReference type="ARBA" id="ARBA00022801"/>
    </source>
</evidence>
<keyword evidence="8" id="KW-1160">Virus entry into host cell</keyword>
<feature type="domain" description="Core-binding (CB)" evidence="11">
    <location>
        <begin position="62"/>
        <end position="148"/>
    </location>
</feature>
<dbReference type="CDD" id="cd01189">
    <property type="entry name" value="INT_ICEBs1_C_like"/>
    <property type="match status" value="1"/>
</dbReference>
<dbReference type="InterPro" id="IPR002104">
    <property type="entry name" value="Integrase_catalytic"/>
</dbReference>
<evidence type="ECO:0000256" key="3">
    <source>
        <dbReference type="ARBA" id="ARBA00022679"/>
    </source>
</evidence>
<dbReference type="PROSITE" id="PS51900">
    <property type="entry name" value="CB"/>
    <property type="match status" value="1"/>
</dbReference>
<evidence type="ECO:0000313" key="12">
    <source>
        <dbReference type="EMBL" id="DAE16251.1"/>
    </source>
</evidence>
<dbReference type="GO" id="GO:0075713">
    <property type="term" value="P:establishment of integrated proviral latency"/>
    <property type="evidence" value="ECO:0007669"/>
    <property type="project" value="UniProtKB-KW"/>
</dbReference>
<comment type="similarity">
    <text evidence="1">Belongs to the 'phage' integrase family.</text>
</comment>
<keyword evidence="6 9" id="KW-0238">DNA-binding</keyword>
<dbReference type="GO" id="GO:0015074">
    <property type="term" value="P:DNA integration"/>
    <property type="evidence" value="ECO:0007669"/>
    <property type="project" value="UniProtKB-KW"/>
</dbReference>
<dbReference type="GO" id="GO:0016740">
    <property type="term" value="F:transferase activity"/>
    <property type="evidence" value="ECO:0007669"/>
    <property type="project" value="UniProtKB-KW"/>
</dbReference>
<dbReference type="Gene3D" id="1.10.150.130">
    <property type="match status" value="1"/>
</dbReference>
<keyword evidence="8" id="KW-1179">Viral genome integration</keyword>
<dbReference type="InterPro" id="IPR050090">
    <property type="entry name" value="Tyrosine_recombinase_XerCD"/>
</dbReference>
<dbReference type="InterPro" id="IPR013762">
    <property type="entry name" value="Integrase-like_cat_sf"/>
</dbReference>
<keyword evidence="7" id="KW-0233">DNA recombination</keyword>
<dbReference type="GO" id="GO:0003677">
    <property type="term" value="F:DNA binding"/>
    <property type="evidence" value="ECO:0007669"/>
    <property type="project" value="UniProtKB-UniRule"/>
</dbReference>
<accession>A0A8S5QBN7</accession>
<dbReference type="PROSITE" id="PS51898">
    <property type="entry name" value="TYR_RECOMBINASE"/>
    <property type="match status" value="1"/>
</dbReference>
<dbReference type="InterPro" id="IPR044068">
    <property type="entry name" value="CB"/>
</dbReference>
<dbReference type="Pfam" id="PF00589">
    <property type="entry name" value="Phage_integrase"/>
    <property type="match status" value="1"/>
</dbReference>
<feature type="domain" description="Tyr recombinase" evidence="10">
    <location>
        <begin position="186"/>
        <end position="377"/>
    </location>
</feature>
<keyword evidence="3" id="KW-0808">Transferase</keyword>
<proteinExistence type="inferred from homology"/>
<dbReference type="GO" id="GO:0006310">
    <property type="term" value="P:DNA recombination"/>
    <property type="evidence" value="ECO:0007669"/>
    <property type="project" value="UniProtKB-KW"/>
</dbReference>
<dbReference type="Gene3D" id="1.10.443.10">
    <property type="entry name" value="Intergrase catalytic core"/>
    <property type="match status" value="1"/>
</dbReference>
<dbReference type="GO" id="GO:0044826">
    <property type="term" value="P:viral genome integration into host DNA"/>
    <property type="evidence" value="ECO:0007669"/>
    <property type="project" value="UniProtKB-KW"/>
</dbReference>
<evidence type="ECO:0000256" key="8">
    <source>
        <dbReference type="ARBA" id="ARBA00023195"/>
    </source>
</evidence>
<dbReference type="PANTHER" id="PTHR30349:SF64">
    <property type="entry name" value="PROPHAGE INTEGRASE INTD-RELATED"/>
    <property type="match status" value="1"/>
</dbReference>
<keyword evidence="5" id="KW-0229">DNA integration</keyword>
<evidence type="ECO:0000256" key="9">
    <source>
        <dbReference type="PROSITE-ProRule" id="PRU01248"/>
    </source>
</evidence>